<keyword evidence="2" id="KW-1185">Reference proteome</keyword>
<reference evidence="1" key="1">
    <citation type="journal article" date="2023" name="bioRxiv">
        <title>Scaffold-level genome assemblies of two parasitoid biocontrol wasps reveal the parthenogenesis mechanism and an associated novel virus.</title>
        <authorList>
            <person name="Inwood S."/>
            <person name="Skelly J."/>
            <person name="Guhlin J."/>
            <person name="Harrop T."/>
            <person name="Goldson S."/>
            <person name="Dearden P."/>
        </authorList>
    </citation>
    <scope>NUCLEOTIDE SEQUENCE</scope>
    <source>
        <strain evidence="1">Lincoln</strain>
        <tissue evidence="1">Whole body</tissue>
    </source>
</reference>
<accession>A0AA39KG31</accession>
<organism evidence="1 2">
    <name type="scientific">Microctonus hyperodae</name>
    <name type="common">Parasitoid wasp</name>
    <dbReference type="NCBI Taxonomy" id="165561"/>
    <lineage>
        <taxon>Eukaryota</taxon>
        <taxon>Metazoa</taxon>
        <taxon>Ecdysozoa</taxon>
        <taxon>Arthropoda</taxon>
        <taxon>Hexapoda</taxon>
        <taxon>Insecta</taxon>
        <taxon>Pterygota</taxon>
        <taxon>Neoptera</taxon>
        <taxon>Endopterygota</taxon>
        <taxon>Hymenoptera</taxon>
        <taxon>Apocrita</taxon>
        <taxon>Ichneumonoidea</taxon>
        <taxon>Braconidae</taxon>
        <taxon>Euphorinae</taxon>
        <taxon>Microctonus</taxon>
    </lineage>
</organism>
<reference evidence="1" key="2">
    <citation type="submission" date="2023-03" db="EMBL/GenBank/DDBJ databases">
        <authorList>
            <person name="Inwood S.N."/>
            <person name="Skelly J.G."/>
            <person name="Guhlin J."/>
            <person name="Harrop T.W.R."/>
            <person name="Goldson S.G."/>
            <person name="Dearden P.K."/>
        </authorList>
    </citation>
    <scope>NUCLEOTIDE SEQUENCE</scope>
    <source>
        <strain evidence="1">Lincoln</strain>
        <tissue evidence="1">Whole body</tissue>
    </source>
</reference>
<evidence type="ECO:0000313" key="2">
    <source>
        <dbReference type="Proteomes" id="UP001168972"/>
    </source>
</evidence>
<dbReference type="AlphaFoldDB" id="A0AA39KG31"/>
<protein>
    <submittedName>
        <fullName evidence="1">Uncharacterized protein</fullName>
    </submittedName>
</protein>
<evidence type="ECO:0000313" key="1">
    <source>
        <dbReference type="EMBL" id="KAK0161438.1"/>
    </source>
</evidence>
<gene>
    <name evidence="1" type="ORF">PV327_009908</name>
</gene>
<dbReference type="EMBL" id="JAQQBR010001835">
    <property type="protein sequence ID" value="KAK0161438.1"/>
    <property type="molecule type" value="Genomic_DNA"/>
</dbReference>
<comment type="caution">
    <text evidence="1">The sequence shown here is derived from an EMBL/GenBank/DDBJ whole genome shotgun (WGS) entry which is preliminary data.</text>
</comment>
<dbReference type="Proteomes" id="UP001168972">
    <property type="component" value="Unassembled WGS sequence"/>
</dbReference>
<proteinExistence type="predicted"/>
<sequence>MSDVNQFVDLDQNDEDEIPINLELFPRDANHYTVELLDKLYRERYSRLLKKQNTIDPKKTTCMLYLQADHTFFDHYKSEEACIECRRQFIEHDIVGVIAGMHS</sequence>
<name>A0AA39KG31_MICHY</name>